<sequence length="660" mass="74041">MTVGQVKASLSFGLPTLQIEVGFWKRASDLKYNILKSNEDSFEILGFYNHETNIIRVRQESLDVNNGEYSGYKNSVIGRLTLVNSMSAILYSNCSESERNSQLESTVECAKKWLSDSSDEQSKYPFTFNLCIYFDFKTQIAYYSALFPSIISDFSADGCDFSKLGIKITSDTPGCSGRHINLDNIANNSKFGALIKTVKDKLDGYYCETTNTGGDGTTGGGIDCPWFLSTILCILLLEENNNTRLDTLEAVKLLKDPSFSGCFGFELKLCFITNNNVRITPTLCEQMINQVQSNHILLFDLKSYLAPHELQQRINTMNIDLIKWRLIPDFEQSRFNSLRFLLIGSGTLGCGVARNLIGWGIRNFTFIDHSKVSLNNPIRQCLFTIEDAKSRKNKAQAAVERLQYICPEIIAEGIDFEIPMLGDATKTPTEFLDLVNQTRNYIAESDVVMLLTDNKESRWMPTVLTALINRYQSRKRPVLCITVGLGFDSFIVVRNTFTETDDSTSGCYFCGDFSINSKNDILGIPIDQQCSVVRMGASYFASSVAVELIMNLSQHPLMWNAPHSSDPPSMSRETGSENKSLLGTTPQCIRGFLGNFSFCKDPIQRNKYCIACSSELIDQIHKDEVAVLTQVFNNPRSVESISGLNYFKSQMEKSVVESFD</sequence>
<proteinExistence type="predicted"/>
<dbReference type="InterPro" id="IPR035985">
    <property type="entry name" value="Ubiquitin-activating_enz"/>
</dbReference>
<feature type="domain" description="THIF-type NAD/FAD binding fold" evidence="1">
    <location>
        <begin position="322"/>
        <end position="563"/>
    </location>
</feature>
<dbReference type="InterPro" id="IPR042522">
    <property type="entry name" value="Atg7_N_1"/>
</dbReference>
<dbReference type="GO" id="GO:0032446">
    <property type="term" value="P:protein modification by small protein conjugation"/>
    <property type="evidence" value="ECO:0007669"/>
    <property type="project" value="TreeGrafter"/>
</dbReference>
<dbReference type="Proteomes" id="UP001067231">
    <property type="component" value="Unassembled WGS sequence"/>
</dbReference>
<dbReference type="EMBL" id="JAPCXC010000118">
    <property type="protein sequence ID" value="KAJ1604828.1"/>
    <property type="molecule type" value="Genomic_DNA"/>
</dbReference>
<dbReference type="Pfam" id="PF16420">
    <property type="entry name" value="ATG7_N"/>
    <property type="match status" value="1"/>
</dbReference>
<dbReference type="GO" id="GO:0019778">
    <property type="term" value="F:Atg12 activating enzyme activity"/>
    <property type="evidence" value="ECO:0007669"/>
    <property type="project" value="TreeGrafter"/>
</dbReference>
<dbReference type="InterPro" id="IPR032197">
    <property type="entry name" value="Atg7_N"/>
</dbReference>
<dbReference type="GO" id="GO:0000407">
    <property type="term" value="C:phagophore assembly site"/>
    <property type="evidence" value="ECO:0007669"/>
    <property type="project" value="TreeGrafter"/>
</dbReference>
<dbReference type="OrthoDB" id="338614at2759"/>
<dbReference type="InterPro" id="IPR000594">
    <property type="entry name" value="ThiF_NAD_FAD-bd"/>
</dbReference>
<accession>A0A9D5DEF9</accession>
<dbReference type="Pfam" id="PF00899">
    <property type="entry name" value="ThiF"/>
    <property type="match status" value="1"/>
</dbReference>
<protein>
    <submittedName>
        <fullName evidence="3">APG7-like ubiquitin activating enzyme E1</fullName>
    </submittedName>
</protein>
<dbReference type="GO" id="GO:0000422">
    <property type="term" value="P:autophagy of mitochondrion"/>
    <property type="evidence" value="ECO:0007669"/>
    <property type="project" value="TreeGrafter"/>
</dbReference>
<dbReference type="GO" id="GO:0006995">
    <property type="term" value="P:cellular response to nitrogen starvation"/>
    <property type="evidence" value="ECO:0007669"/>
    <property type="project" value="TreeGrafter"/>
</dbReference>
<gene>
    <name evidence="3" type="ORF">OJ253_3454</name>
</gene>
<dbReference type="Gene3D" id="3.40.140.70">
    <property type="entry name" value="Ubiquitin-like modifier-activating enzyme ATG7 N-terminal domain"/>
    <property type="match status" value="1"/>
</dbReference>
<name>A0A9D5DEF9_9CRYT</name>
<dbReference type="GO" id="GO:0000045">
    <property type="term" value="P:autophagosome assembly"/>
    <property type="evidence" value="ECO:0007669"/>
    <property type="project" value="TreeGrafter"/>
</dbReference>
<dbReference type="GO" id="GO:0034727">
    <property type="term" value="P:piecemeal microautophagy of the nucleus"/>
    <property type="evidence" value="ECO:0007669"/>
    <property type="project" value="TreeGrafter"/>
</dbReference>
<dbReference type="SUPFAM" id="SSF69572">
    <property type="entry name" value="Activating enzymes of the ubiquitin-like proteins"/>
    <property type="match status" value="1"/>
</dbReference>
<dbReference type="AlphaFoldDB" id="A0A9D5DEF9"/>
<comment type="caution">
    <text evidence="3">The sequence shown here is derived from an EMBL/GenBank/DDBJ whole genome shotgun (WGS) entry which is preliminary data.</text>
</comment>
<dbReference type="PANTHER" id="PTHR10953">
    <property type="entry name" value="UBIQUITIN-ACTIVATING ENZYME E1"/>
    <property type="match status" value="1"/>
</dbReference>
<evidence type="ECO:0000259" key="1">
    <source>
        <dbReference type="Pfam" id="PF00899"/>
    </source>
</evidence>
<dbReference type="InterPro" id="IPR045886">
    <property type="entry name" value="ThiF/MoeB/HesA"/>
</dbReference>
<reference evidence="3" key="1">
    <citation type="submission" date="2022-10" db="EMBL/GenBank/DDBJ databases">
        <title>Adaptive evolution leads to modifications in subtelomeric GC content in a zoonotic Cryptosporidium species.</title>
        <authorList>
            <person name="Li J."/>
            <person name="Feng Y."/>
            <person name="Xiao L."/>
        </authorList>
    </citation>
    <scope>NUCLEOTIDE SEQUENCE</scope>
    <source>
        <strain evidence="3">33844</strain>
    </source>
</reference>
<dbReference type="Gene3D" id="3.40.50.720">
    <property type="entry name" value="NAD(P)-binding Rossmann-like Domain"/>
    <property type="match status" value="1"/>
</dbReference>
<organism evidence="3">
    <name type="scientific">Cryptosporidium canis</name>
    <dbReference type="NCBI Taxonomy" id="195482"/>
    <lineage>
        <taxon>Eukaryota</taxon>
        <taxon>Sar</taxon>
        <taxon>Alveolata</taxon>
        <taxon>Apicomplexa</taxon>
        <taxon>Conoidasida</taxon>
        <taxon>Coccidia</taxon>
        <taxon>Eucoccidiorida</taxon>
        <taxon>Eimeriorina</taxon>
        <taxon>Cryptosporidiidae</taxon>
        <taxon>Cryptosporidium</taxon>
    </lineage>
</organism>
<feature type="domain" description="Ubiquitin-like modifier-activating enzyme Atg7 N-terminal" evidence="2">
    <location>
        <begin position="17"/>
        <end position="152"/>
    </location>
</feature>
<evidence type="ECO:0000259" key="2">
    <source>
        <dbReference type="Pfam" id="PF16420"/>
    </source>
</evidence>
<dbReference type="PANTHER" id="PTHR10953:SF3">
    <property type="entry name" value="UBIQUITIN-LIKE MODIFIER-ACTIVATING ENZYME ATG7"/>
    <property type="match status" value="1"/>
</dbReference>
<dbReference type="GO" id="GO:0019779">
    <property type="term" value="F:Atg8 activating enzyme activity"/>
    <property type="evidence" value="ECO:0007669"/>
    <property type="project" value="TreeGrafter"/>
</dbReference>
<evidence type="ECO:0000313" key="3">
    <source>
        <dbReference type="EMBL" id="KAJ1604828.1"/>
    </source>
</evidence>